<evidence type="ECO:0000256" key="2">
    <source>
        <dbReference type="ARBA" id="ARBA00022448"/>
    </source>
</evidence>
<keyword evidence="3" id="KW-0762">Sugar transport</keyword>
<evidence type="ECO:0000256" key="1">
    <source>
        <dbReference type="ARBA" id="ARBA00004496"/>
    </source>
</evidence>
<gene>
    <name evidence="8" type="primary">crr_1</name>
    <name evidence="8" type="ORF">CLPUN_07860</name>
</gene>
<feature type="domain" description="PTS EIIA type-1" evidence="7">
    <location>
        <begin position="30"/>
        <end position="134"/>
    </location>
</feature>
<keyword evidence="6" id="KW-0418">Kinase</keyword>
<dbReference type="PROSITE" id="PS00371">
    <property type="entry name" value="PTS_EIIA_TYPE_1_HIS"/>
    <property type="match status" value="1"/>
</dbReference>
<dbReference type="AlphaFoldDB" id="A0A1S8TVY3"/>
<sequence length="163" mass="18064">MFKKLFSKNISESIFAYASGNLVKIEDVPDPVFSQKLMGEGVAIIPSNGQILAPVDGEIILIAETKHAFALRTALGQEILIHIGLETINLNGQGFNFLVKLGDKVKKGQIIVEADLDFIKQNSSSTIIPMIITNSNEDRFNFKWENINKVKAGETKLFETQLK</sequence>
<keyword evidence="9" id="KW-1185">Reference proteome</keyword>
<dbReference type="EC" id="2.7.1.-" evidence="8"/>
<dbReference type="PROSITE" id="PS51093">
    <property type="entry name" value="PTS_EIIA_TYPE_1"/>
    <property type="match status" value="1"/>
</dbReference>
<reference evidence="8 9" key="1">
    <citation type="submission" date="2016-05" db="EMBL/GenBank/DDBJ databases">
        <title>Microbial solvent formation.</title>
        <authorList>
            <person name="Poehlein A."/>
            <person name="Montoya Solano J.D."/>
            <person name="Flitsch S."/>
            <person name="Krabben P."/>
            <person name="Duerre P."/>
            <person name="Daniel R."/>
        </authorList>
    </citation>
    <scope>NUCLEOTIDE SEQUENCE [LARGE SCALE GENOMIC DNA]</scope>
    <source>
        <strain evidence="8 9">DSM 2619</strain>
    </source>
</reference>
<dbReference type="GO" id="GO:0016301">
    <property type="term" value="F:kinase activity"/>
    <property type="evidence" value="ECO:0007669"/>
    <property type="project" value="UniProtKB-KW"/>
</dbReference>
<evidence type="ECO:0000256" key="5">
    <source>
        <dbReference type="ARBA" id="ARBA00022683"/>
    </source>
</evidence>
<dbReference type="STRING" id="29367.CLPUN_07860"/>
<evidence type="ECO:0000313" key="9">
    <source>
        <dbReference type="Proteomes" id="UP000190890"/>
    </source>
</evidence>
<protein>
    <submittedName>
        <fullName evidence="8">Glucose-specific phosphotransferase enzyme IIA component</fullName>
        <ecNumber evidence="8">2.7.1.-</ecNumber>
    </submittedName>
</protein>
<dbReference type="InterPro" id="IPR050890">
    <property type="entry name" value="PTS_EIIA_component"/>
</dbReference>
<dbReference type="RefSeq" id="WP_077846065.1">
    <property type="nucleotide sequence ID" value="NZ_LZZM01000043.1"/>
</dbReference>
<dbReference type="InterPro" id="IPR011055">
    <property type="entry name" value="Dup_hybrid_motif"/>
</dbReference>
<dbReference type="GO" id="GO:0009401">
    <property type="term" value="P:phosphoenolpyruvate-dependent sugar phosphotransferase system"/>
    <property type="evidence" value="ECO:0007669"/>
    <property type="project" value="UniProtKB-KW"/>
</dbReference>
<comment type="subcellular location">
    <subcellularLocation>
        <location evidence="1">Cytoplasm</location>
    </subcellularLocation>
</comment>
<dbReference type="GO" id="GO:0005737">
    <property type="term" value="C:cytoplasm"/>
    <property type="evidence" value="ECO:0007669"/>
    <property type="project" value="UniProtKB-SubCell"/>
</dbReference>
<comment type="caution">
    <text evidence="8">The sequence shown here is derived from an EMBL/GenBank/DDBJ whole genome shotgun (WGS) entry which is preliminary data.</text>
</comment>
<dbReference type="PANTHER" id="PTHR45008:SF1">
    <property type="entry name" value="PTS SYSTEM GLUCOSE-SPECIFIC EIIA COMPONENT"/>
    <property type="match status" value="1"/>
</dbReference>
<dbReference type="OrthoDB" id="92465at2"/>
<keyword evidence="4 8" id="KW-0808">Transferase</keyword>
<dbReference type="FunFam" id="2.70.70.10:FF:000001">
    <property type="entry name" value="PTS system glucose-specific IIA component"/>
    <property type="match status" value="1"/>
</dbReference>
<dbReference type="Proteomes" id="UP000190890">
    <property type="component" value="Unassembled WGS sequence"/>
</dbReference>
<name>A0A1S8TVY3_9CLOT</name>
<dbReference type="Pfam" id="PF00358">
    <property type="entry name" value="PTS_EIIA_1"/>
    <property type="match status" value="1"/>
</dbReference>
<dbReference type="PANTHER" id="PTHR45008">
    <property type="entry name" value="PTS SYSTEM GLUCOSE-SPECIFIC EIIA COMPONENT"/>
    <property type="match status" value="1"/>
</dbReference>
<keyword evidence="2" id="KW-0813">Transport</keyword>
<evidence type="ECO:0000256" key="3">
    <source>
        <dbReference type="ARBA" id="ARBA00022597"/>
    </source>
</evidence>
<evidence type="ECO:0000313" key="8">
    <source>
        <dbReference type="EMBL" id="OOM81924.1"/>
    </source>
</evidence>
<evidence type="ECO:0000259" key="7">
    <source>
        <dbReference type="PROSITE" id="PS51093"/>
    </source>
</evidence>
<evidence type="ECO:0000256" key="4">
    <source>
        <dbReference type="ARBA" id="ARBA00022679"/>
    </source>
</evidence>
<dbReference type="EMBL" id="LZZM01000043">
    <property type="protein sequence ID" value="OOM81924.1"/>
    <property type="molecule type" value="Genomic_DNA"/>
</dbReference>
<keyword evidence="5" id="KW-0598">Phosphotransferase system</keyword>
<proteinExistence type="predicted"/>
<accession>A0A1S8TVY3</accession>
<dbReference type="SUPFAM" id="SSF51261">
    <property type="entry name" value="Duplicated hybrid motif"/>
    <property type="match status" value="1"/>
</dbReference>
<dbReference type="InterPro" id="IPR001127">
    <property type="entry name" value="PTS_EIIA_1_perm"/>
</dbReference>
<evidence type="ECO:0000256" key="6">
    <source>
        <dbReference type="ARBA" id="ARBA00022777"/>
    </source>
</evidence>
<dbReference type="Gene3D" id="2.70.70.10">
    <property type="entry name" value="Glucose Permease (Domain IIA)"/>
    <property type="match status" value="1"/>
</dbReference>
<organism evidence="8 9">
    <name type="scientific">Clostridium puniceum</name>
    <dbReference type="NCBI Taxonomy" id="29367"/>
    <lineage>
        <taxon>Bacteria</taxon>
        <taxon>Bacillati</taxon>
        <taxon>Bacillota</taxon>
        <taxon>Clostridia</taxon>
        <taxon>Eubacteriales</taxon>
        <taxon>Clostridiaceae</taxon>
        <taxon>Clostridium</taxon>
    </lineage>
</organism>
<dbReference type="NCBIfam" id="TIGR00830">
    <property type="entry name" value="PTBA"/>
    <property type="match status" value="1"/>
</dbReference>